<feature type="transmembrane region" description="Helical" evidence="6">
    <location>
        <begin position="111"/>
        <end position="132"/>
    </location>
</feature>
<dbReference type="InterPro" id="IPR019264">
    <property type="entry name" value="DUF2179"/>
</dbReference>
<evidence type="ECO:0000256" key="3">
    <source>
        <dbReference type="ARBA" id="ARBA00022692"/>
    </source>
</evidence>
<comment type="caution">
    <text evidence="8">The sequence shown here is derived from an EMBL/GenBank/DDBJ whole genome shotgun (WGS) entry which is preliminary data.</text>
</comment>
<feature type="transmembrane region" description="Helical" evidence="6">
    <location>
        <begin position="153"/>
        <end position="172"/>
    </location>
</feature>
<dbReference type="Pfam" id="PF10035">
    <property type="entry name" value="DUF2179"/>
    <property type="match status" value="1"/>
</dbReference>
<keyword evidence="9" id="KW-1185">Reference proteome</keyword>
<evidence type="ECO:0000259" key="7">
    <source>
        <dbReference type="Pfam" id="PF10035"/>
    </source>
</evidence>
<keyword evidence="4 6" id="KW-1133">Transmembrane helix</keyword>
<organism evidence="8 9">
    <name type="scientific">Hathewaya limosa</name>
    <name type="common">Clostridium limosum</name>
    <dbReference type="NCBI Taxonomy" id="1536"/>
    <lineage>
        <taxon>Bacteria</taxon>
        <taxon>Bacillati</taxon>
        <taxon>Bacillota</taxon>
        <taxon>Clostridia</taxon>
        <taxon>Eubacteriales</taxon>
        <taxon>Clostridiaceae</taxon>
        <taxon>Hathewaya</taxon>
    </lineage>
</organism>
<dbReference type="PIRSF" id="PIRSF006483">
    <property type="entry name" value="Membrane_protein_YitT"/>
    <property type="match status" value="1"/>
</dbReference>
<evidence type="ECO:0000313" key="8">
    <source>
        <dbReference type="EMBL" id="MDQ0479369.1"/>
    </source>
</evidence>
<keyword evidence="2" id="KW-1003">Cell membrane</keyword>
<evidence type="ECO:0000256" key="4">
    <source>
        <dbReference type="ARBA" id="ARBA00022989"/>
    </source>
</evidence>
<dbReference type="PANTHER" id="PTHR33545:SF9">
    <property type="entry name" value="UPF0750 MEMBRANE PROTEIN YITE"/>
    <property type="match status" value="1"/>
</dbReference>
<accession>A0ABU0JQM6</accession>
<feature type="transmembrane region" description="Helical" evidence="6">
    <location>
        <begin position="49"/>
        <end position="75"/>
    </location>
</feature>
<evidence type="ECO:0000256" key="2">
    <source>
        <dbReference type="ARBA" id="ARBA00022475"/>
    </source>
</evidence>
<dbReference type="InterPro" id="IPR003740">
    <property type="entry name" value="YitT"/>
</dbReference>
<name>A0ABU0JQM6_HATLI</name>
<dbReference type="EMBL" id="JAUSWN010000007">
    <property type="protein sequence ID" value="MDQ0479369.1"/>
    <property type="molecule type" value="Genomic_DNA"/>
</dbReference>
<protein>
    <submittedName>
        <fullName evidence="8">Uncharacterized membrane-anchored protein YitT (DUF2179 family)</fullName>
    </submittedName>
</protein>
<reference evidence="8 9" key="1">
    <citation type="submission" date="2023-07" db="EMBL/GenBank/DDBJ databases">
        <title>Genomic Encyclopedia of Type Strains, Phase IV (KMG-IV): sequencing the most valuable type-strain genomes for metagenomic binning, comparative biology and taxonomic classification.</title>
        <authorList>
            <person name="Goeker M."/>
        </authorList>
    </citation>
    <scope>NUCLEOTIDE SEQUENCE [LARGE SCALE GENOMIC DNA]</scope>
    <source>
        <strain evidence="8 9">DSM 1400</strain>
    </source>
</reference>
<dbReference type="RefSeq" id="WP_307355442.1">
    <property type="nucleotide sequence ID" value="NZ_BAAACJ010000032.1"/>
</dbReference>
<evidence type="ECO:0000256" key="5">
    <source>
        <dbReference type="ARBA" id="ARBA00023136"/>
    </source>
</evidence>
<dbReference type="InterPro" id="IPR015867">
    <property type="entry name" value="N-reg_PII/ATP_PRibTrfase_C"/>
</dbReference>
<dbReference type="PANTHER" id="PTHR33545">
    <property type="entry name" value="UPF0750 MEMBRANE PROTEIN YITT-RELATED"/>
    <property type="match status" value="1"/>
</dbReference>
<feature type="transmembrane region" description="Helical" evidence="6">
    <location>
        <begin position="178"/>
        <end position="195"/>
    </location>
</feature>
<comment type="subcellular location">
    <subcellularLocation>
        <location evidence="1">Cell membrane</location>
        <topology evidence="1">Multi-pass membrane protein</topology>
    </subcellularLocation>
</comment>
<evidence type="ECO:0000256" key="6">
    <source>
        <dbReference type="SAM" id="Phobius"/>
    </source>
</evidence>
<feature type="transmembrane region" description="Helical" evidence="6">
    <location>
        <begin position="12"/>
        <end position="29"/>
    </location>
</feature>
<feature type="transmembrane region" description="Helical" evidence="6">
    <location>
        <begin position="82"/>
        <end position="99"/>
    </location>
</feature>
<sequence>MAITKKNLKEFLLMNVGLILAAAGVYFFLNTHDLAVGGVTGLAMVLSKYFPVITMGQFTFILNTLLLILGFIFIGPKFGGKTIYASFAISIYLALLEKICPMNHPITEDLFIELLIGILLSAIGMAIVFEQGASTGGTDILAKILNKYAHMDIGKALLISDFIITLFAMVAFGPKKGMYALIGVIILGYTVDIVIDGLNICKKVEIVTNKGDEVKKFITNELDRGATVYTAKGAYTNQEKQVITCVFSKKEFIKLKNYLKEIDDTAFVITYDVHEILGNGFKNIHED</sequence>
<keyword evidence="3 6" id="KW-0812">Transmembrane</keyword>
<proteinExistence type="predicted"/>
<dbReference type="CDD" id="cd16380">
    <property type="entry name" value="YitT_C"/>
    <property type="match status" value="1"/>
</dbReference>
<feature type="domain" description="DUF2179" evidence="7">
    <location>
        <begin position="224"/>
        <end position="278"/>
    </location>
</feature>
<keyword evidence="5 6" id="KW-0472">Membrane</keyword>
<dbReference type="InterPro" id="IPR051461">
    <property type="entry name" value="UPF0750_membrane"/>
</dbReference>
<gene>
    <name evidence="8" type="ORF">QOZ93_001110</name>
</gene>
<dbReference type="Proteomes" id="UP001224418">
    <property type="component" value="Unassembled WGS sequence"/>
</dbReference>
<evidence type="ECO:0000256" key="1">
    <source>
        <dbReference type="ARBA" id="ARBA00004651"/>
    </source>
</evidence>
<evidence type="ECO:0000313" key="9">
    <source>
        <dbReference type="Proteomes" id="UP001224418"/>
    </source>
</evidence>
<dbReference type="Pfam" id="PF02588">
    <property type="entry name" value="YitT_membrane"/>
    <property type="match status" value="1"/>
</dbReference>
<dbReference type="Gene3D" id="3.30.70.120">
    <property type="match status" value="1"/>
</dbReference>